<evidence type="ECO:0000313" key="1">
    <source>
        <dbReference type="EMBL" id="EOA94946.1"/>
    </source>
</evidence>
<feature type="non-terminal residue" evidence="1">
    <location>
        <position position="47"/>
    </location>
</feature>
<dbReference type="Gene3D" id="1.20.90.10">
    <property type="entry name" value="Phospholipase A2 domain"/>
    <property type="match status" value="1"/>
</dbReference>
<keyword evidence="2" id="KW-1185">Reference proteome</keyword>
<gene>
    <name evidence="1" type="ORF">Anapl_13474</name>
</gene>
<dbReference type="GO" id="GO:0050482">
    <property type="term" value="P:arachidonate secretion"/>
    <property type="evidence" value="ECO:0007669"/>
    <property type="project" value="InterPro"/>
</dbReference>
<evidence type="ECO:0000313" key="2">
    <source>
        <dbReference type="Proteomes" id="UP000296049"/>
    </source>
</evidence>
<proteinExistence type="predicted"/>
<accession>R0JDC6</accession>
<dbReference type="GO" id="GO:0006644">
    <property type="term" value="P:phospholipid metabolic process"/>
    <property type="evidence" value="ECO:0007669"/>
    <property type="project" value="InterPro"/>
</dbReference>
<reference evidence="2" key="1">
    <citation type="journal article" date="2013" name="Nat. Genet.">
        <title>The duck genome and transcriptome provide insight into an avian influenza virus reservoir species.</title>
        <authorList>
            <person name="Huang Y."/>
            <person name="Li Y."/>
            <person name="Burt D.W."/>
            <person name="Chen H."/>
            <person name="Zhang Y."/>
            <person name="Qian W."/>
            <person name="Kim H."/>
            <person name="Gan S."/>
            <person name="Zhao Y."/>
            <person name="Li J."/>
            <person name="Yi K."/>
            <person name="Feng H."/>
            <person name="Zhu P."/>
            <person name="Li B."/>
            <person name="Liu Q."/>
            <person name="Fairley S."/>
            <person name="Magor K.E."/>
            <person name="Du Z."/>
            <person name="Hu X."/>
            <person name="Goodman L."/>
            <person name="Tafer H."/>
            <person name="Vignal A."/>
            <person name="Lee T."/>
            <person name="Kim K.W."/>
            <person name="Sheng Z."/>
            <person name="An Y."/>
            <person name="Searle S."/>
            <person name="Herrero J."/>
            <person name="Groenen M.A."/>
            <person name="Crooijmans R.P."/>
            <person name="Faraut T."/>
            <person name="Cai Q."/>
            <person name="Webster R.G."/>
            <person name="Aldridge J.R."/>
            <person name="Warren W.C."/>
            <person name="Bartschat S."/>
            <person name="Kehr S."/>
            <person name="Marz M."/>
            <person name="Stadler P.F."/>
            <person name="Smith J."/>
            <person name="Kraus R.H."/>
            <person name="Zhao Y."/>
            <person name="Ren L."/>
            <person name="Fei J."/>
            <person name="Morisson M."/>
            <person name="Kaiser P."/>
            <person name="Griffin D.K."/>
            <person name="Rao M."/>
            <person name="Pitel F."/>
            <person name="Wang J."/>
            <person name="Li N."/>
        </authorList>
    </citation>
    <scope>NUCLEOTIDE SEQUENCE [LARGE SCALE GENOMIC DNA]</scope>
</reference>
<dbReference type="EMBL" id="KB744498">
    <property type="protein sequence ID" value="EOA94946.1"/>
    <property type="molecule type" value="Genomic_DNA"/>
</dbReference>
<dbReference type="AlphaFoldDB" id="R0JDC6"/>
<sequence>ESIEEKCQKMACECDSQAAKCFSKAPYHTKYLLWPDVMCGEIQPVCR</sequence>
<protein>
    <submittedName>
        <fullName evidence="1">Uncharacterized protein</fullName>
    </submittedName>
</protein>
<dbReference type="Proteomes" id="UP000296049">
    <property type="component" value="Unassembled WGS sequence"/>
</dbReference>
<feature type="non-terminal residue" evidence="1">
    <location>
        <position position="1"/>
    </location>
</feature>
<dbReference type="GO" id="GO:0004623">
    <property type="term" value="F:phospholipase A2 activity"/>
    <property type="evidence" value="ECO:0007669"/>
    <property type="project" value="InterPro"/>
</dbReference>
<organism evidence="1 2">
    <name type="scientific">Anas platyrhynchos</name>
    <name type="common">Mallard</name>
    <name type="synonym">Anas boschas</name>
    <dbReference type="NCBI Taxonomy" id="8839"/>
    <lineage>
        <taxon>Eukaryota</taxon>
        <taxon>Metazoa</taxon>
        <taxon>Chordata</taxon>
        <taxon>Craniata</taxon>
        <taxon>Vertebrata</taxon>
        <taxon>Euteleostomi</taxon>
        <taxon>Archelosauria</taxon>
        <taxon>Archosauria</taxon>
        <taxon>Dinosauria</taxon>
        <taxon>Saurischia</taxon>
        <taxon>Theropoda</taxon>
        <taxon>Coelurosauria</taxon>
        <taxon>Aves</taxon>
        <taxon>Neognathae</taxon>
        <taxon>Galloanserae</taxon>
        <taxon>Anseriformes</taxon>
        <taxon>Anatidae</taxon>
        <taxon>Anatinae</taxon>
        <taxon>Anas</taxon>
    </lineage>
</organism>
<dbReference type="InterPro" id="IPR036444">
    <property type="entry name" value="PLipase_A2_dom_sf"/>
</dbReference>
<name>R0JDC6_ANAPL</name>
<dbReference type="SUPFAM" id="SSF48619">
    <property type="entry name" value="Phospholipase A2, PLA2"/>
    <property type="match status" value="1"/>
</dbReference>